<accession>K2KG45</accession>
<keyword evidence="3" id="KW-0223">Dioxygenase</keyword>
<keyword evidence="5" id="KW-0408">Iron</keyword>
<evidence type="ECO:0000259" key="6">
    <source>
        <dbReference type="PROSITE" id="PS51184"/>
    </source>
</evidence>
<dbReference type="AlphaFoldDB" id="K2KG45"/>
<dbReference type="PROSITE" id="PS51184">
    <property type="entry name" value="JMJC"/>
    <property type="match status" value="1"/>
</dbReference>
<protein>
    <submittedName>
        <fullName evidence="7">Cupin</fullName>
    </submittedName>
</protein>
<name>K2KG45_9GAMM</name>
<dbReference type="STRING" id="740709.A10D4_02037"/>
<evidence type="ECO:0000256" key="3">
    <source>
        <dbReference type="ARBA" id="ARBA00022964"/>
    </source>
</evidence>
<evidence type="ECO:0000313" key="7">
    <source>
        <dbReference type="EMBL" id="EKE86983.1"/>
    </source>
</evidence>
<gene>
    <name evidence="7" type="ORF">A10D4_02037</name>
</gene>
<dbReference type="RefSeq" id="WP_008487409.1">
    <property type="nucleotide sequence ID" value="NZ_AMRG01000002.1"/>
</dbReference>
<dbReference type="GO" id="GO:0046872">
    <property type="term" value="F:metal ion binding"/>
    <property type="evidence" value="ECO:0007669"/>
    <property type="project" value="UniProtKB-KW"/>
</dbReference>
<dbReference type="SMART" id="SM00558">
    <property type="entry name" value="JmjC"/>
    <property type="match status" value="1"/>
</dbReference>
<comment type="cofactor">
    <cofactor evidence="1">
        <name>Fe(2+)</name>
        <dbReference type="ChEBI" id="CHEBI:29033"/>
    </cofactor>
</comment>
<dbReference type="Pfam" id="PF20514">
    <property type="entry name" value="WHD_ROXA"/>
    <property type="match status" value="1"/>
</dbReference>
<dbReference type="Gene3D" id="2.60.120.650">
    <property type="entry name" value="Cupin"/>
    <property type="match status" value="1"/>
</dbReference>
<dbReference type="InterPro" id="IPR046799">
    <property type="entry name" value="ROXA-like_wH"/>
</dbReference>
<dbReference type="PATRIC" id="fig|740709.3.peg.410"/>
<reference evidence="7 8" key="1">
    <citation type="journal article" date="2012" name="J. Bacteriol.">
        <title>Genome Sequence of Idiomarina xiamenensis Type Strain 10-D-4.</title>
        <authorList>
            <person name="Lai Q."/>
            <person name="Wang L."/>
            <person name="Wang W."/>
            <person name="Shao Z."/>
        </authorList>
    </citation>
    <scope>NUCLEOTIDE SEQUENCE [LARGE SCALE GENOMIC DNA]</scope>
    <source>
        <strain evidence="7 8">10-D-4</strain>
    </source>
</reference>
<sequence>MQRLTLNSRQFLKHDWQQQPRLFRQAFADNSDLLSPEMLAGLALEDGVDARIVQYLRHQDSWQVSHGPFSDYEAFGEQDWTLLVQSVNEWLPEVQQLLQQFRFLPDWRLDDVMISFACEGGGVGPHLDQYDVFIIQGQGRRRWRVGARGDYQQHRPHPDLLQLSGSFQPIIDEVLEAGDMLYIPAGCPHDGVALEPCLNYSVGFRAPNQAEALASLSDIALADDRLATRYQDPAQDDHGQPWQIQPQALDQLQRWLKQALDSDDMPALLAAMLSQSKRPLPTPEQQLTPSQVAQLLRQAETSAQPAWLCRTPGARLLQDPQQRFWFNGEALAVPAAAHSLATELAAQWDDMSLTDFRALADDQDCCALLAELLNQGGWYIELEAN</sequence>
<dbReference type="GO" id="GO:0016706">
    <property type="term" value="F:2-oxoglutarate-dependent dioxygenase activity"/>
    <property type="evidence" value="ECO:0007669"/>
    <property type="project" value="TreeGrafter"/>
</dbReference>
<evidence type="ECO:0000256" key="1">
    <source>
        <dbReference type="ARBA" id="ARBA00001954"/>
    </source>
</evidence>
<evidence type="ECO:0000256" key="4">
    <source>
        <dbReference type="ARBA" id="ARBA00023002"/>
    </source>
</evidence>
<dbReference type="Proteomes" id="UP000014115">
    <property type="component" value="Unassembled WGS sequence"/>
</dbReference>
<dbReference type="PANTHER" id="PTHR13096:SF8">
    <property type="entry name" value="RIBOSOMAL OXYGENASE 1"/>
    <property type="match status" value="1"/>
</dbReference>
<dbReference type="InterPro" id="IPR039994">
    <property type="entry name" value="NO66-like"/>
</dbReference>
<feature type="domain" description="JmjC" evidence="6">
    <location>
        <begin position="93"/>
        <end position="221"/>
    </location>
</feature>
<dbReference type="EMBL" id="AMRG01000002">
    <property type="protein sequence ID" value="EKE86983.1"/>
    <property type="molecule type" value="Genomic_DNA"/>
</dbReference>
<evidence type="ECO:0000256" key="5">
    <source>
        <dbReference type="ARBA" id="ARBA00023004"/>
    </source>
</evidence>
<keyword evidence="8" id="KW-1185">Reference proteome</keyword>
<dbReference type="Gene3D" id="3.40.366.30">
    <property type="entry name" value="50S ribosomal protein L16 arginine hydroxylase, Chain A, Domain 2"/>
    <property type="match status" value="1"/>
</dbReference>
<dbReference type="InterPro" id="IPR003347">
    <property type="entry name" value="JmjC_dom"/>
</dbReference>
<comment type="caution">
    <text evidence="7">The sequence shown here is derived from an EMBL/GenBank/DDBJ whole genome shotgun (WGS) entry which is preliminary data.</text>
</comment>
<dbReference type="Pfam" id="PF08007">
    <property type="entry name" value="JmjC_2"/>
    <property type="match status" value="1"/>
</dbReference>
<proteinExistence type="predicted"/>
<dbReference type="eggNOG" id="COG2850">
    <property type="taxonomic scope" value="Bacteria"/>
</dbReference>
<dbReference type="OrthoDB" id="9764016at2"/>
<keyword evidence="4" id="KW-0560">Oxidoreductase</keyword>
<dbReference type="SUPFAM" id="SSF51197">
    <property type="entry name" value="Clavaminate synthase-like"/>
    <property type="match status" value="1"/>
</dbReference>
<evidence type="ECO:0000313" key="8">
    <source>
        <dbReference type="Proteomes" id="UP000014115"/>
    </source>
</evidence>
<organism evidence="7 8">
    <name type="scientific">Idiomarina xiamenensis 10-D-4</name>
    <dbReference type="NCBI Taxonomy" id="740709"/>
    <lineage>
        <taxon>Bacteria</taxon>
        <taxon>Pseudomonadati</taxon>
        <taxon>Pseudomonadota</taxon>
        <taxon>Gammaproteobacteria</taxon>
        <taxon>Alteromonadales</taxon>
        <taxon>Idiomarinaceae</taxon>
        <taxon>Idiomarina</taxon>
    </lineage>
</organism>
<evidence type="ECO:0000256" key="2">
    <source>
        <dbReference type="ARBA" id="ARBA00022723"/>
    </source>
</evidence>
<dbReference type="PANTHER" id="PTHR13096">
    <property type="entry name" value="MINA53 MYC INDUCED NUCLEAR ANTIGEN"/>
    <property type="match status" value="1"/>
</dbReference>
<keyword evidence="2" id="KW-0479">Metal-binding</keyword>